<evidence type="ECO:0000256" key="1">
    <source>
        <dbReference type="SAM" id="SignalP"/>
    </source>
</evidence>
<evidence type="ECO:0000313" key="2">
    <source>
        <dbReference type="EMBL" id="MCH93053.1"/>
    </source>
</evidence>
<proteinExistence type="predicted"/>
<reference evidence="2 3" key="1">
    <citation type="journal article" date="2018" name="Front. Plant Sci.">
        <title>Red Clover (Trifolium pratense) and Zigzag Clover (T. medium) - A Picture of Genomic Similarities and Differences.</title>
        <authorList>
            <person name="Dluhosova J."/>
            <person name="Istvanek J."/>
            <person name="Nedelnik J."/>
            <person name="Repkova J."/>
        </authorList>
    </citation>
    <scope>NUCLEOTIDE SEQUENCE [LARGE SCALE GENOMIC DNA]</scope>
    <source>
        <strain evidence="3">cv. 10/8</strain>
        <tissue evidence="2">Leaf</tissue>
    </source>
</reference>
<comment type="caution">
    <text evidence="2">The sequence shown here is derived from an EMBL/GenBank/DDBJ whole genome shotgun (WGS) entry which is preliminary data.</text>
</comment>
<feature type="signal peptide" evidence="1">
    <location>
        <begin position="1"/>
        <end position="21"/>
    </location>
</feature>
<dbReference type="AlphaFoldDB" id="A0A392N0E2"/>
<sequence>MKLQYSIFLVTLAILLATSFSSDPDSLQDLCVADLSSEYSTLLTSISSMIGKGISDVLIKIG</sequence>
<accession>A0A392N0E2</accession>
<protein>
    <submittedName>
        <fullName evidence="2">Uncharacterized protein</fullName>
    </submittedName>
</protein>
<name>A0A392N0E2_9FABA</name>
<keyword evidence="3" id="KW-1185">Reference proteome</keyword>
<dbReference type="EMBL" id="LXQA010024066">
    <property type="protein sequence ID" value="MCH93053.1"/>
    <property type="molecule type" value="Genomic_DNA"/>
</dbReference>
<keyword evidence="1" id="KW-0732">Signal</keyword>
<dbReference type="Proteomes" id="UP000265520">
    <property type="component" value="Unassembled WGS sequence"/>
</dbReference>
<evidence type="ECO:0000313" key="3">
    <source>
        <dbReference type="Proteomes" id="UP000265520"/>
    </source>
</evidence>
<feature type="chain" id="PRO_5017256960" evidence="1">
    <location>
        <begin position="22"/>
        <end position="62"/>
    </location>
</feature>
<organism evidence="2 3">
    <name type="scientific">Trifolium medium</name>
    <dbReference type="NCBI Taxonomy" id="97028"/>
    <lineage>
        <taxon>Eukaryota</taxon>
        <taxon>Viridiplantae</taxon>
        <taxon>Streptophyta</taxon>
        <taxon>Embryophyta</taxon>
        <taxon>Tracheophyta</taxon>
        <taxon>Spermatophyta</taxon>
        <taxon>Magnoliopsida</taxon>
        <taxon>eudicotyledons</taxon>
        <taxon>Gunneridae</taxon>
        <taxon>Pentapetalae</taxon>
        <taxon>rosids</taxon>
        <taxon>fabids</taxon>
        <taxon>Fabales</taxon>
        <taxon>Fabaceae</taxon>
        <taxon>Papilionoideae</taxon>
        <taxon>50 kb inversion clade</taxon>
        <taxon>NPAAA clade</taxon>
        <taxon>Hologalegina</taxon>
        <taxon>IRL clade</taxon>
        <taxon>Trifolieae</taxon>
        <taxon>Trifolium</taxon>
    </lineage>
</organism>